<evidence type="ECO:0000256" key="1">
    <source>
        <dbReference type="SAM" id="Phobius"/>
    </source>
</evidence>
<keyword evidence="1" id="KW-0812">Transmembrane</keyword>
<feature type="transmembrane region" description="Helical" evidence="1">
    <location>
        <begin position="248"/>
        <end position="269"/>
    </location>
</feature>
<dbReference type="Pfam" id="PF02405">
    <property type="entry name" value="MlaE"/>
    <property type="match status" value="1"/>
</dbReference>
<keyword evidence="1" id="KW-1133">Transmembrane helix</keyword>
<proteinExistence type="predicted"/>
<dbReference type="PANTHER" id="PTHR30188:SF4">
    <property type="entry name" value="PROTEIN TRIGALACTOSYLDIACYLGLYCEROL 1, CHLOROPLASTIC"/>
    <property type="match status" value="1"/>
</dbReference>
<dbReference type="KEGG" id="parq:DSM112329_04230"/>
<evidence type="ECO:0000313" key="2">
    <source>
        <dbReference type="EMBL" id="XAY07349.1"/>
    </source>
</evidence>
<organism evidence="2">
    <name type="scientific">Paraconexibacter sp. AEG42_29</name>
    <dbReference type="NCBI Taxonomy" id="2997339"/>
    <lineage>
        <taxon>Bacteria</taxon>
        <taxon>Bacillati</taxon>
        <taxon>Actinomycetota</taxon>
        <taxon>Thermoleophilia</taxon>
        <taxon>Solirubrobacterales</taxon>
        <taxon>Paraconexibacteraceae</taxon>
        <taxon>Paraconexibacter</taxon>
    </lineage>
</organism>
<feature type="transmembrane region" description="Helical" evidence="1">
    <location>
        <begin position="157"/>
        <end position="187"/>
    </location>
</feature>
<feature type="transmembrane region" description="Helical" evidence="1">
    <location>
        <begin position="207"/>
        <end position="228"/>
    </location>
</feature>
<feature type="transmembrane region" description="Helical" evidence="1">
    <location>
        <begin position="67"/>
        <end position="88"/>
    </location>
</feature>
<name>A0AAU7B0B2_9ACTN</name>
<dbReference type="InterPro" id="IPR030802">
    <property type="entry name" value="Permease_MalE"/>
</dbReference>
<accession>A0AAU7B0B2</accession>
<dbReference type="RefSeq" id="WP_354698547.1">
    <property type="nucleotide sequence ID" value="NZ_CP114014.1"/>
</dbReference>
<gene>
    <name evidence="2" type="ORF">DSM112329_04230</name>
</gene>
<protein>
    <recommendedName>
        <fullName evidence="3">ABC transporter permease</fullName>
    </recommendedName>
</protein>
<dbReference type="GO" id="GO:0005548">
    <property type="term" value="F:phospholipid transporter activity"/>
    <property type="evidence" value="ECO:0007669"/>
    <property type="project" value="TreeGrafter"/>
</dbReference>
<dbReference type="AlphaFoldDB" id="A0AAU7B0B2"/>
<keyword evidence="1" id="KW-0472">Membrane</keyword>
<feature type="transmembrane region" description="Helical" evidence="1">
    <location>
        <begin position="108"/>
        <end position="127"/>
    </location>
</feature>
<dbReference type="EMBL" id="CP114014">
    <property type="protein sequence ID" value="XAY07349.1"/>
    <property type="molecule type" value="Genomic_DNA"/>
</dbReference>
<evidence type="ECO:0008006" key="3">
    <source>
        <dbReference type="Google" id="ProtNLM"/>
    </source>
</evidence>
<sequence>MGVLITRLVENATSNAVGSRSFTRLETVGGMGKMAVGVVRTAFTTRGWFDEALEEASAASKRSFGPLLLSHFVYLVGFGILLFGLVVANLGLLDREGGFVNIVWTREISTWVTGMVFAGVVGSAMAADLGARKIREELDALAVLGVPTMRTLVLPRVAALTMVAPVLAMVSLVIVSSVNLLLAPPVLGFSRGVWIDSWVMSLHSTDVFFVVVLKMTIIGFFVGVVSCYKGLTTSAGAEGVGRAVNETVVLTFLGIWLINSVFNLAYGALFPAASAMRG</sequence>
<reference evidence="2" key="1">
    <citation type="submission" date="2022-12" db="EMBL/GenBank/DDBJ databases">
        <title>Paraconexibacter alkalitolerans sp. nov. and Baekduia alba sp. nov., isolated from soil and emended description of the genera Paraconexibacter (Chun et al., 2020) and Baekduia (An et al., 2020).</title>
        <authorList>
            <person name="Vieira S."/>
            <person name="Huber K.J."/>
            <person name="Geppert A."/>
            <person name="Wolf J."/>
            <person name="Neumann-Schaal M."/>
            <person name="Muesken M."/>
            <person name="Overmann J."/>
        </authorList>
    </citation>
    <scope>NUCLEOTIDE SEQUENCE</scope>
    <source>
        <strain evidence="2">AEG42_29</strain>
    </source>
</reference>
<dbReference type="GO" id="GO:0043190">
    <property type="term" value="C:ATP-binding cassette (ABC) transporter complex"/>
    <property type="evidence" value="ECO:0007669"/>
    <property type="project" value="InterPro"/>
</dbReference>
<dbReference type="PANTHER" id="PTHR30188">
    <property type="entry name" value="ABC TRANSPORTER PERMEASE PROTEIN-RELATED"/>
    <property type="match status" value="1"/>
</dbReference>